<keyword evidence="4" id="KW-0966">Cell projection</keyword>
<dbReference type="PANTHER" id="PTHR30570">
    <property type="entry name" value="PERIPLASMIC PHOSPHATE BINDING COMPONENT OF PHOSPHATE ABC TRANSPORTER"/>
    <property type="match status" value="1"/>
</dbReference>
<feature type="domain" description="OmpA-like" evidence="3">
    <location>
        <begin position="324"/>
        <end position="443"/>
    </location>
</feature>
<keyword evidence="5" id="KW-1185">Reference proteome</keyword>
<evidence type="ECO:0000259" key="3">
    <source>
        <dbReference type="PROSITE" id="PS51123"/>
    </source>
</evidence>
<keyword evidence="4" id="KW-0969">Cilium</keyword>
<evidence type="ECO:0000313" key="5">
    <source>
        <dbReference type="Proteomes" id="UP000462066"/>
    </source>
</evidence>
<comment type="caution">
    <text evidence="4">The sequence shown here is derived from an EMBL/GenBank/DDBJ whole genome shotgun (WGS) entry which is preliminary data.</text>
</comment>
<evidence type="ECO:0000313" key="4">
    <source>
        <dbReference type="EMBL" id="KAF1686889.1"/>
    </source>
</evidence>
<dbReference type="InterPro" id="IPR036737">
    <property type="entry name" value="OmpA-like_sf"/>
</dbReference>
<reference evidence="4 5" key="1">
    <citation type="submission" date="2017-10" db="EMBL/GenBank/DDBJ databases">
        <title>Whole genome sequencing of Pseudoxanthomonas broegbernensis DSM 12573(T).</title>
        <authorList>
            <person name="Kumar S."/>
            <person name="Bansal K."/>
            <person name="Kaur A."/>
            <person name="Patil P."/>
            <person name="Sharma S."/>
            <person name="Patil P.B."/>
        </authorList>
    </citation>
    <scope>NUCLEOTIDE SEQUENCE [LARGE SCALE GENOMIC DNA]</scope>
    <source>
        <strain evidence="4 5">DSM 12573</strain>
    </source>
</reference>
<proteinExistence type="predicted"/>
<dbReference type="PROSITE" id="PS51123">
    <property type="entry name" value="OMPA_2"/>
    <property type="match status" value="1"/>
</dbReference>
<evidence type="ECO:0000256" key="2">
    <source>
        <dbReference type="SAM" id="SignalP"/>
    </source>
</evidence>
<dbReference type="Pfam" id="PF00691">
    <property type="entry name" value="OmpA"/>
    <property type="match status" value="1"/>
</dbReference>
<evidence type="ECO:0000256" key="1">
    <source>
        <dbReference type="PROSITE-ProRule" id="PRU00473"/>
    </source>
</evidence>
<dbReference type="Proteomes" id="UP000462066">
    <property type="component" value="Unassembled WGS sequence"/>
</dbReference>
<protein>
    <submittedName>
        <fullName evidence="4">Flagellar motor protein MotB</fullName>
    </submittedName>
</protein>
<dbReference type="InterPro" id="IPR050811">
    <property type="entry name" value="Phosphate_ABC_transporter"/>
</dbReference>
<sequence>MAAWLIRIAWFLAALAPLSALSAAPAHAGDEPERLRIHGSNTIGQALMPALVEDWLRALEYTGIRRVARAPARLEIHAEREGMPLVVEIDRHGAGAGFDALVQGRAELAMLARRPDRREREAGWQLGDLASPDQEFLVALNGARVVVHRDSPLRRIDLAQLRALLAGGAHDGIGSPRVQLGPAAGGLEEFLRERLTGGRPLRPAALRRHRDLRSAALAVADDPAALAVVELGTPLPQGVRALAVSDGGLAVAPDTVGIRSQDYPLVWRYHVYGGQMMSALGRSLALHSITPRAQRVVRAQGLVPMGLAPAAAGADPAALPPAYRDAVDGAARLPLTLRFNLNSLTTIFESSSAQELERVAAWLQQPENRGRAVSVVGFAQADPHNKLFAMTTSSNRADIVAAWLIERGIPVRRTRGLGPLRPLAGGDGEWARLRNERVELWLL</sequence>
<dbReference type="Gene3D" id="3.30.1330.60">
    <property type="entry name" value="OmpA-like domain"/>
    <property type="match status" value="1"/>
</dbReference>
<keyword evidence="1" id="KW-0472">Membrane</keyword>
<feature type="chain" id="PRO_5031054701" evidence="2">
    <location>
        <begin position="29"/>
        <end position="443"/>
    </location>
</feature>
<dbReference type="Gene3D" id="3.40.190.10">
    <property type="entry name" value="Periplasmic binding protein-like II"/>
    <property type="match status" value="2"/>
</dbReference>
<dbReference type="PANTHER" id="PTHR30570:SF1">
    <property type="entry name" value="PHOSPHATE-BINDING PROTEIN PSTS"/>
    <property type="match status" value="1"/>
</dbReference>
<keyword evidence="4" id="KW-0282">Flagellum</keyword>
<name>A0A7V8GN42_9GAMM</name>
<dbReference type="AlphaFoldDB" id="A0A7V8GN42"/>
<feature type="signal peptide" evidence="2">
    <location>
        <begin position="1"/>
        <end position="28"/>
    </location>
</feature>
<keyword evidence="2" id="KW-0732">Signal</keyword>
<dbReference type="EMBL" id="MWIP01000004">
    <property type="protein sequence ID" value="KAF1686889.1"/>
    <property type="molecule type" value="Genomic_DNA"/>
</dbReference>
<dbReference type="GO" id="GO:0016020">
    <property type="term" value="C:membrane"/>
    <property type="evidence" value="ECO:0007669"/>
    <property type="project" value="UniProtKB-UniRule"/>
</dbReference>
<dbReference type="SUPFAM" id="SSF103088">
    <property type="entry name" value="OmpA-like"/>
    <property type="match status" value="1"/>
</dbReference>
<accession>A0A7V8GN42</accession>
<dbReference type="InterPro" id="IPR006665">
    <property type="entry name" value="OmpA-like"/>
</dbReference>
<dbReference type="RefSeq" id="WP_162310514.1">
    <property type="nucleotide sequence ID" value="NZ_JACHGU010000004.1"/>
</dbReference>
<dbReference type="SUPFAM" id="SSF53850">
    <property type="entry name" value="Periplasmic binding protein-like II"/>
    <property type="match status" value="1"/>
</dbReference>
<organism evidence="4 5">
    <name type="scientific">Pseudoxanthomonas broegbernensis</name>
    <dbReference type="NCBI Taxonomy" id="83619"/>
    <lineage>
        <taxon>Bacteria</taxon>
        <taxon>Pseudomonadati</taxon>
        <taxon>Pseudomonadota</taxon>
        <taxon>Gammaproteobacteria</taxon>
        <taxon>Lysobacterales</taxon>
        <taxon>Lysobacteraceae</taxon>
        <taxon>Pseudoxanthomonas</taxon>
    </lineage>
</organism>
<gene>
    <name evidence="4" type="ORF">B1992_05715</name>
</gene>